<proteinExistence type="predicted"/>
<protein>
    <recommendedName>
        <fullName evidence="5">DUF916 domain-containing protein</fullName>
    </recommendedName>
</protein>
<dbReference type="AlphaFoldDB" id="A0A346XZL3"/>
<keyword evidence="2" id="KW-1133">Transmembrane helix</keyword>
<keyword evidence="2" id="KW-0472">Membrane</keyword>
<dbReference type="RefSeq" id="WP_114592118.1">
    <property type="nucleotide sequence ID" value="NZ_CP031165.1"/>
</dbReference>
<organism evidence="3 4">
    <name type="scientific">Euzebya pacifica</name>
    <dbReference type="NCBI Taxonomy" id="1608957"/>
    <lineage>
        <taxon>Bacteria</taxon>
        <taxon>Bacillati</taxon>
        <taxon>Actinomycetota</taxon>
        <taxon>Nitriliruptoria</taxon>
        <taxon>Euzebyales</taxon>
    </lineage>
</organism>
<feature type="compositionally biased region" description="Low complexity" evidence="1">
    <location>
        <begin position="354"/>
        <end position="365"/>
    </location>
</feature>
<sequence length="450" mass="47258">MRIRSMSMSRLLGVLLLTVLVGTGASAQEVRDGLGIRLLEAPADRVDDPRALSYVIDHVAPGTTIERDFEVTNGYDTASLLELYPVGAEIVGDAFVPGAGREGNELSSWISVDPATVEVAPRGTATATLRIDVPPDATEGERYGVVLAERGPPSDVGEGELGVAARVGIRVYLSVGPGGEPTTDFRIESLAGATRDDGVRVVRAVVTNTGGRALDFSGELALDQGPAGLTAGPYEVTPGTTLVPSATVELDVELDDAIPSGPWDARLTLTSGTLVREATARLDFPDEAGAEGAPQDAVVVDAEDDDGPRVPVVALGLGLLLLLLVALGVWWGRRRATRTDDPSPAPTVPDPGRRPAAAAGWEAPGTSGGPPPRRRPGGHRPGPPHPSHLPLRPAGPGQRPRRRHHPCRRRRPRATAEPDVTVRIDLPTPTTVRIGSPERLSSVAPRPIRP</sequence>
<reference evidence="3 4" key="1">
    <citation type="submission" date="2018-09" db="EMBL/GenBank/DDBJ databases">
        <title>Complete genome sequence of Euzebya sp. DY32-46 isolated from seawater of Pacific Ocean.</title>
        <authorList>
            <person name="Xu L."/>
            <person name="Wu Y.-H."/>
            <person name="Xu X.-W."/>
        </authorList>
    </citation>
    <scope>NUCLEOTIDE SEQUENCE [LARGE SCALE GENOMIC DNA]</scope>
    <source>
        <strain evidence="3 4">DY32-46</strain>
    </source>
</reference>
<evidence type="ECO:0000256" key="2">
    <source>
        <dbReference type="SAM" id="Phobius"/>
    </source>
</evidence>
<dbReference type="EMBL" id="CP031165">
    <property type="protein sequence ID" value="AXV07660.1"/>
    <property type="molecule type" value="Genomic_DNA"/>
</dbReference>
<keyword evidence="4" id="KW-1185">Reference proteome</keyword>
<accession>A0A346XZL3</accession>
<name>A0A346XZL3_9ACTN</name>
<feature type="transmembrane region" description="Helical" evidence="2">
    <location>
        <begin position="312"/>
        <end position="331"/>
    </location>
</feature>
<gene>
    <name evidence="3" type="ORF">DVS28_a2981</name>
</gene>
<feature type="compositionally biased region" description="Basic residues" evidence="1">
    <location>
        <begin position="399"/>
        <end position="413"/>
    </location>
</feature>
<evidence type="ECO:0000256" key="1">
    <source>
        <dbReference type="SAM" id="MobiDB-lite"/>
    </source>
</evidence>
<evidence type="ECO:0000313" key="4">
    <source>
        <dbReference type="Proteomes" id="UP000264006"/>
    </source>
</evidence>
<dbReference type="KEGG" id="euz:DVS28_a2981"/>
<feature type="compositionally biased region" description="Low complexity" evidence="1">
    <location>
        <begin position="388"/>
        <end position="398"/>
    </location>
</feature>
<evidence type="ECO:0000313" key="3">
    <source>
        <dbReference type="EMBL" id="AXV07660.1"/>
    </source>
</evidence>
<dbReference type="Proteomes" id="UP000264006">
    <property type="component" value="Chromosome"/>
</dbReference>
<evidence type="ECO:0008006" key="5">
    <source>
        <dbReference type="Google" id="ProtNLM"/>
    </source>
</evidence>
<keyword evidence="2" id="KW-0812">Transmembrane</keyword>
<dbReference type="OrthoDB" id="3212949at2"/>
<feature type="region of interest" description="Disordered" evidence="1">
    <location>
        <begin position="336"/>
        <end position="450"/>
    </location>
</feature>